<evidence type="ECO:0000256" key="3">
    <source>
        <dbReference type="ARBA" id="ARBA00022525"/>
    </source>
</evidence>
<evidence type="ECO:0000256" key="2">
    <source>
        <dbReference type="ARBA" id="ARBA00009520"/>
    </source>
</evidence>
<comment type="similarity">
    <text evidence="2">Belongs to the Necrosis inducing protein (NPP1) family.</text>
</comment>
<protein>
    <submittedName>
        <fullName evidence="6">Uncharacterized protein</fullName>
    </submittedName>
</protein>
<dbReference type="GO" id="GO:0005576">
    <property type="term" value="C:extracellular region"/>
    <property type="evidence" value="ECO:0007669"/>
    <property type="project" value="UniProtKB-SubCell"/>
</dbReference>
<comment type="subcellular location">
    <subcellularLocation>
        <location evidence="1">Secreted</location>
    </subcellularLocation>
</comment>
<dbReference type="PANTHER" id="PTHR33657">
    <property type="entry name" value="DOMAIN PROTEIN, PUTATIVE (AFU_ORTHOLOGUE AFUA_5G00600)-RELATED"/>
    <property type="match status" value="1"/>
</dbReference>
<dbReference type="VEuPathDB" id="FungiDB:DD237_004479"/>
<evidence type="ECO:0000256" key="4">
    <source>
        <dbReference type="ARBA" id="ARBA00023026"/>
    </source>
</evidence>
<evidence type="ECO:0000256" key="1">
    <source>
        <dbReference type="ARBA" id="ARBA00004613"/>
    </source>
</evidence>
<gene>
    <name evidence="6" type="ORF">DD237_004479</name>
</gene>
<organism evidence="6 7">
    <name type="scientific">Peronospora effusa</name>
    <dbReference type="NCBI Taxonomy" id="542832"/>
    <lineage>
        <taxon>Eukaryota</taxon>
        <taxon>Sar</taxon>
        <taxon>Stramenopiles</taxon>
        <taxon>Oomycota</taxon>
        <taxon>Peronosporomycetes</taxon>
        <taxon>Peronosporales</taxon>
        <taxon>Peronosporaceae</taxon>
        <taxon>Peronospora</taxon>
    </lineage>
</organism>
<dbReference type="PANTHER" id="PTHR33657:SF8">
    <property type="entry name" value="DOMAIN PROTEIN, PUTATIVE (AFU_ORTHOLOGUE AFUA_5G00600)-RELATED"/>
    <property type="match status" value="1"/>
</dbReference>
<keyword evidence="3" id="KW-0964">Secreted</keyword>
<comment type="caution">
    <text evidence="6">The sequence shown here is derived from an EMBL/GenBank/DDBJ whole genome shotgun (WGS) entry which is preliminary data.</text>
</comment>
<evidence type="ECO:0000256" key="5">
    <source>
        <dbReference type="SAM" id="MobiDB-lite"/>
    </source>
</evidence>
<dbReference type="AlphaFoldDB" id="A0A3R8CUR2"/>
<dbReference type="Proteomes" id="UP000286097">
    <property type="component" value="Unassembled WGS sequence"/>
</dbReference>
<sequence length="301" mass="33754">MVVDQVTPTSYDMGKLNGEDPSSNNEKQEGIKEEPYKPDPHPITLEIAPNPAAMLAPVPIVTPDSIPPPPAPAPTPKCEHVVKWIDHDKIKPFRQPDPVSVTELAALKFQPMIKISEGCHAYPMVTAEGETSSGLKTTGATDGNCRGAQWGSQIYGRAAWYRKYFVIMYLLYFPKDSPSPGMGHRHDFEDILIYINNPAIANPTVLAVVASAHGEFEKHAPPHPSTMNGTHAKIRYFSQWPLNHQLEATTEEGGFQELIMWHQLPEKARCALNTVYWGKANNPMRDENFWKRLKKSYPFKE</sequence>
<dbReference type="InterPro" id="IPR008701">
    <property type="entry name" value="NPP1"/>
</dbReference>
<reference evidence="6 7" key="1">
    <citation type="submission" date="2018-06" db="EMBL/GenBank/DDBJ databases">
        <title>Comparative genomics of downy mildews reveals potential adaptations to biotrophy.</title>
        <authorList>
            <person name="Fletcher K."/>
            <person name="Klosterman S.J."/>
            <person name="Derevnina L."/>
            <person name="Martin F."/>
            <person name="Koike S."/>
            <person name="Reyes Chin-Wo S."/>
            <person name="Mou B."/>
            <person name="Michelmore R."/>
        </authorList>
    </citation>
    <scope>NUCLEOTIDE SEQUENCE [LARGE SCALE GENOMIC DNA]</scope>
    <source>
        <strain evidence="6 7">R13</strain>
    </source>
</reference>
<name>A0A3R8CUR2_9STRA</name>
<feature type="region of interest" description="Disordered" evidence="5">
    <location>
        <begin position="1"/>
        <end position="43"/>
    </location>
</feature>
<dbReference type="EMBL" id="QKXF01000194">
    <property type="protein sequence ID" value="RQM14614.1"/>
    <property type="molecule type" value="Genomic_DNA"/>
</dbReference>
<dbReference type="Pfam" id="PF05630">
    <property type="entry name" value="NPP1"/>
    <property type="match status" value="1"/>
</dbReference>
<evidence type="ECO:0000313" key="7">
    <source>
        <dbReference type="Proteomes" id="UP000286097"/>
    </source>
</evidence>
<evidence type="ECO:0000313" key="6">
    <source>
        <dbReference type="EMBL" id="RQM14614.1"/>
    </source>
</evidence>
<feature type="compositionally biased region" description="Basic and acidic residues" evidence="5">
    <location>
        <begin position="26"/>
        <end position="40"/>
    </location>
</feature>
<proteinExistence type="inferred from homology"/>
<feature type="compositionally biased region" description="Polar residues" evidence="5">
    <location>
        <begin position="1"/>
        <end position="10"/>
    </location>
</feature>
<accession>A0A3R8CUR2</accession>
<dbReference type="OrthoDB" id="147163at2759"/>
<keyword evidence="4" id="KW-0843">Virulence</keyword>